<dbReference type="PANTHER" id="PTHR42796">
    <property type="entry name" value="FUMARYLACETOACETATE HYDROLASE DOMAIN-CONTAINING PROTEIN 2A-RELATED"/>
    <property type="match status" value="1"/>
</dbReference>
<feature type="domain" description="Fumarylacetoacetase-like C-terminal" evidence="3">
    <location>
        <begin position="120"/>
        <end position="322"/>
    </location>
</feature>
<dbReference type="SUPFAM" id="SSF56529">
    <property type="entry name" value="FAH"/>
    <property type="match status" value="1"/>
</dbReference>
<protein>
    <recommendedName>
        <fullName evidence="3">Fumarylacetoacetase-like C-terminal domain-containing protein</fullName>
    </recommendedName>
</protein>
<sequence>MAVGERPSLRRNAVGGLTYEDGSLRTERTRTIDTDRRDLRGRGRTFERMKFVTFDGDRLGVVSESGDGVVDLTDRLGLESEEPLVEYMEGDYDASEYADADADYALDEVTIEAPIDRPGKVIAAPLNYEKHIEEAIADRDITTDEWFSIEDKGYFLKAPSSVIGAEENIVIPFNDRRIDHEVELGFVIGEATKDVDSDEAWDRIFGYTILLDISVRGDQDRSNRKSYDTFTVVGPYVVTPDEVGDPQNLDLELAVNGEVRQSANTSDMVYTCADVVQYASIGATLDVGDVITTGTPEGVGPLRDGDTVDAEIENVGSMTVGVEERDVSFADVDVEKHGTE</sequence>
<dbReference type="Pfam" id="PF01557">
    <property type="entry name" value="FAA_hydrolase"/>
    <property type="match status" value="1"/>
</dbReference>
<name>A0A830G997_9EURY</name>
<dbReference type="GO" id="GO:0044281">
    <property type="term" value="P:small molecule metabolic process"/>
    <property type="evidence" value="ECO:0007669"/>
    <property type="project" value="UniProtKB-ARBA"/>
</dbReference>
<evidence type="ECO:0000256" key="2">
    <source>
        <dbReference type="ARBA" id="ARBA00022723"/>
    </source>
</evidence>
<keyword evidence="2" id="KW-0479">Metal-binding</keyword>
<dbReference type="InterPro" id="IPR036663">
    <property type="entry name" value="Fumarylacetoacetase_C_sf"/>
</dbReference>
<dbReference type="PANTHER" id="PTHR42796:SF4">
    <property type="entry name" value="FUMARYLACETOACETATE HYDROLASE DOMAIN-CONTAINING PROTEIN 2A"/>
    <property type="match status" value="1"/>
</dbReference>
<evidence type="ECO:0000256" key="1">
    <source>
        <dbReference type="ARBA" id="ARBA00010211"/>
    </source>
</evidence>
<organism evidence="4 5">
    <name type="scientific">Halarchaeum nitratireducens</name>
    <dbReference type="NCBI Taxonomy" id="489913"/>
    <lineage>
        <taxon>Archaea</taxon>
        <taxon>Methanobacteriati</taxon>
        <taxon>Methanobacteriota</taxon>
        <taxon>Stenosarchaea group</taxon>
        <taxon>Halobacteria</taxon>
        <taxon>Halobacteriales</taxon>
        <taxon>Halobacteriaceae</taxon>
    </lineage>
</organism>
<dbReference type="GO" id="GO:0046872">
    <property type="term" value="F:metal ion binding"/>
    <property type="evidence" value="ECO:0007669"/>
    <property type="project" value="UniProtKB-KW"/>
</dbReference>
<comment type="caution">
    <text evidence="4">The sequence shown here is derived from an EMBL/GenBank/DDBJ whole genome shotgun (WGS) entry which is preliminary data.</text>
</comment>
<reference evidence="4 5" key="1">
    <citation type="journal article" date="2019" name="Int. J. Syst. Evol. Microbiol.">
        <title>The Global Catalogue of Microorganisms (GCM) 10K type strain sequencing project: providing services to taxonomists for standard genome sequencing and annotation.</title>
        <authorList>
            <consortium name="The Broad Institute Genomics Platform"/>
            <consortium name="The Broad Institute Genome Sequencing Center for Infectious Disease"/>
            <person name="Wu L."/>
            <person name="Ma J."/>
        </authorList>
    </citation>
    <scope>NUCLEOTIDE SEQUENCE [LARGE SCALE GENOMIC DNA]</scope>
    <source>
        <strain evidence="4 5">JCM 16331</strain>
    </source>
</reference>
<comment type="similarity">
    <text evidence="1">Belongs to the FAH family.</text>
</comment>
<accession>A0A830G997</accession>
<dbReference type="GO" id="GO:0003824">
    <property type="term" value="F:catalytic activity"/>
    <property type="evidence" value="ECO:0007669"/>
    <property type="project" value="InterPro"/>
</dbReference>
<keyword evidence="5" id="KW-1185">Reference proteome</keyword>
<proteinExistence type="inferred from homology"/>
<evidence type="ECO:0000313" key="4">
    <source>
        <dbReference type="EMBL" id="GGN10361.1"/>
    </source>
</evidence>
<evidence type="ECO:0000313" key="5">
    <source>
        <dbReference type="Proteomes" id="UP000608850"/>
    </source>
</evidence>
<dbReference type="EMBL" id="BMOQ01000002">
    <property type="protein sequence ID" value="GGN10361.1"/>
    <property type="molecule type" value="Genomic_DNA"/>
</dbReference>
<dbReference type="InterPro" id="IPR051121">
    <property type="entry name" value="FAH"/>
</dbReference>
<evidence type="ECO:0000259" key="3">
    <source>
        <dbReference type="Pfam" id="PF01557"/>
    </source>
</evidence>
<dbReference type="Proteomes" id="UP000608850">
    <property type="component" value="Unassembled WGS sequence"/>
</dbReference>
<gene>
    <name evidence="4" type="ORF">GCM10009021_07710</name>
</gene>
<dbReference type="InterPro" id="IPR011234">
    <property type="entry name" value="Fumarylacetoacetase-like_C"/>
</dbReference>
<dbReference type="AlphaFoldDB" id="A0A830G997"/>
<dbReference type="Gene3D" id="3.90.850.10">
    <property type="entry name" value="Fumarylacetoacetase-like, C-terminal domain"/>
    <property type="match status" value="1"/>
</dbReference>